<keyword evidence="2" id="KW-1133">Transmembrane helix</keyword>
<dbReference type="GO" id="GO:0060857">
    <property type="term" value="P:establishment of glial blood-brain barrier"/>
    <property type="evidence" value="ECO:0007669"/>
    <property type="project" value="TreeGrafter"/>
</dbReference>
<evidence type="ECO:0000313" key="4">
    <source>
        <dbReference type="Proteomes" id="UP000094527"/>
    </source>
</evidence>
<sequence length="197" mass="21957">MPLCPCPCMSLELGVIVVAVIDAVLYCHTSIYAFIDVYTSRRYYFDYPDYDQRANTARKTIEVANFLLHVTAILMAIVLFAGSRKKSAVMCWAWIGHTVAFAVIFITFLIFIDAIVRHQYYKSDPTLNLLGCLWLAIQLYFVGIVYAFIRSLRPVDPQQAKVELGGSTPADPQPSAIGQEGAVSPHQTSSQTEVEPV</sequence>
<feature type="region of interest" description="Disordered" evidence="1">
    <location>
        <begin position="163"/>
        <end position="197"/>
    </location>
</feature>
<protein>
    <submittedName>
        <fullName evidence="3">Uncharacterized protein</fullName>
    </submittedName>
</protein>
<feature type="compositionally biased region" description="Polar residues" evidence="1">
    <location>
        <begin position="185"/>
        <end position="197"/>
    </location>
</feature>
<gene>
    <name evidence="3" type="ORF">Ocin01_12444</name>
</gene>
<feature type="transmembrane region" description="Helical" evidence="2">
    <location>
        <begin position="94"/>
        <end position="115"/>
    </location>
</feature>
<feature type="transmembrane region" description="Helical" evidence="2">
    <location>
        <begin position="127"/>
        <end position="149"/>
    </location>
</feature>
<dbReference type="GO" id="GO:0035159">
    <property type="term" value="P:regulation of tube length, open tracheal system"/>
    <property type="evidence" value="ECO:0007669"/>
    <property type="project" value="TreeGrafter"/>
</dbReference>
<dbReference type="AlphaFoldDB" id="A0A1D2MME1"/>
<dbReference type="Proteomes" id="UP000094527">
    <property type="component" value="Unassembled WGS sequence"/>
</dbReference>
<evidence type="ECO:0000313" key="3">
    <source>
        <dbReference type="EMBL" id="ODM94236.1"/>
    </source>
</evidence>
<dbReference type="GO" id="GO:0005886">
    <property type="term" value="C:plasma membrane"/>
    <property type="evidence" value="ECO:0007669"/>
    <property type="project" value="TreeGrafter"/>
</dbReference>
<dbReference type="GO" id="GO:0019991">
    <property type="term" value="P:septate junction assembly"/>
    <property type="evidence" value="ECO:0007669"/>
    <property type="project" value="TreeGrafter"/>
</dbReference>
<name>A0A1D2MME1_ORCCI</name>
<accession>A0A1D2MME1</accession>
<proteinExistence type="predicted"/>
<organism evidence="3 4">
    <name type="scientific">Orchesella cincta</name>
    <name type="common">Springtail</name>
    <name type="synonym">Podura cincta</name>
    <dbReference type="NCBI Taxonomy" id="48709"/>
    <lineage>
        <taxon>Eukaryota</taxon>
        <taxon>Metazoa</taxon>
        <taxon>Ecdysozoa</taxon>
        <taxon>Arthropoda</taxon>
        <taxon>Hexapoda</taxon>
        <taxon>Collembola</taxon>
        <taxon>Entomobryomorpha</taxon>
        <taxon>Entomobryoidea</taxon>
        <taxon>Orchesellidae</taxon>
        <taxon>Orchesellinae</taxon>
        <taxon>Orchesella</taxon>
    </lineage>
</organism>
<dbReference type="PANTHER" id="PTHR36694:SF4">
    <property type="entry name" value="LD42595P"/>
    <property type="match status" value="1"/>
</dbReference>
<evidence type="ECO:0000256" key="2">
    <source>
        <dbReference type="SAM" id="Phobius"/>
    </source>
</evidence>
<keyword evidence="2" id="KW-0812">Transmembrane</keyword>
<evidence type="ECO:0000256" key="1">
    <source>
        <dbReference type="SAM" id="MobiDB-lite"/>
    </source>
</evidence>
<comment type="caution">
    <text evidence="3">The sequence shown here is derived from an EMBL/GenBank/DDBJ whole genome shotgun (WGS) entry which is preliminary data.</text>
</comment>
<reference evidence="3 4" key="1">
    <citation type="journal article" date="2016" name="Genome Biol. Evol.">
        <title>Gene Family Evolution Reflects Adaptation to Soil Environmental Stressors in the Genome of the Collembolan Orchesella cincta.</title>
        <authorList>
            <person name="Faddeeva-Vakhrusheva A."/>
            <person name="Derks M.F."/>
            <person name="Anvar S.Y."/>
            <person name="Agamennone V."/>
            <person name="Suring W."/>
            <person name="Smit S."/>
            <person name="van Straalen N.M."/>
            <person name="Roelofs D."/>
        </authorList>
    </citation>
    <scope>NUCLEOTIDE SEQUENCE [LARGE SCALE GENOMIC DNA]</scope>
    <source>
        <tissue evidence="3">Mixed pool</tissue>
    </source>
</reference>
<feature type="transmembrane region" description="Helical" evidence="2">
    <location>
        <begin position="63"/>
        <end position="82"/>
    </location>
</feature>
<dbReference type="PANTHER" id="PTHR36694">
    <property type="entry name" value="PASIFLORA 1, ISOFORM A-RELATED"/>
    <property type="match status" value="1"/>
</dbReference>
<dbReference type="EMBL" id="LJIJ01000837">
    <property type="protein sequence ID" value="ODM94236.1"/>
    <property type="molecule type" value="Genomic_DNA"/>
</dbReference>
<keyword evidence="2" id="KW-0472">Membrane</keyword>
<feature type="transmembrane region" description="Helical" evidence="2">
    <location>
        <begin position="13"/>
        <end position="35"/>
    </location>
</feature>
<keyword evidence="4" id="KW-1185">Reference proteome</keyword>